<sequence length="44" mass="4508">MGEVLLVGMALGALGGGWIGYWLGQVRAASRAAGNTYRSVRGKG</sequence>
<accession>A0A1H0RQA4</accession>
<proteinExistence type="predicted"/>
<dbReference type="RefSeq" id="WP_278247147.1">
    <property type="nucleotide sequence ID" value="NZ_FNIR01000012.1"/>
</dbReference>
<gene>
    <name evidence="2" type="ORF">SAMN05660199_03595</name>
</gene>
<feature type="transmembrane region" description="Helical" evidence="1">
    <location>
        <begin position="6"/>
        <end position="24"/>
    </location>
</feature>
<dbReference type="Proteomes" id="UP000199088">
    <property type="component" value="Unassembled WGS sequence"/>
</dbReference>
<dbReference type="AlphaFoldDB" id="A0A1H0RQA4"/>
<dbReference type="EMBL" id="FNIR01000012">
    <property type="protein sequence ID" value="SDP31674.1"/>
    <property type="molecule type" value="Genomic_DNA"/>
</dbReference>
<organism evidence="2 3">
    <name type="scientific">Klenkia soli</name>
    <dbReference type="NCBI Taxonomy" id="1052260"/>
    <lineage>
        <taxon>Bacteria</taxon>
        <taxon>Bacillati</taxon>
        <taxon>Actinomycetota</taxon>
        <taxon>Actinomycetes</taxon>
        <taxon>Geodermatophilales</taxon>
        <taxon>Geodermatophilaceae</taxon>
        <taxon>Klenkia</taxon>
    </lineage>
</organism>
<reference evidence="3" key="1">
    <citation type="submission" date="2016-10" db="EMBL/GenBank/DDBJ databases">
        <authorList>
            <person name="Varghese N."/>
            <person name="Submissions S."/>
        </authorList>
    </citation>
    <scope>NUCLEOTIDE SEQUENCE [LARGE SCALE GENOMIC DNA]</scope>
    <source>
        <strain evidence="3">DSM 45843</strain>
    </source>
</reference>
<evidence type="ECO:0000313" key="3">
    <source>
        <dbReference type="Proteomes" id="UP000199088"/>
    </source>
</evidence>
<evidence type="ECO:0000313" key="2">
    <source>
        <dbReference type="EMBL" id="SDP31674.1"/>
    </source>
</evidence>
<keyword evidence="1" id="KW-0472">Membrane</keyword>
<name>A0A1H0RQA4_9ACTN</name>
<keyword evidence="3" id="KW-1185">Reference proteome</keyword>
<keyword evidence="1" id="KW-1133">Transmembrane helix</keyword>
<evidence type="ECO:0000256" key="1">
    <source>
        <dbReference type="SAM" id="Phobius"/>
    </source>
</evidence>
<protein>
    <submittedName>
        <fullName evidence="2">Uncharacterized protein</fullName>
    </submittedName>
</protein>
<keyword evidence="1" id="KW-0812">Transmembrane</keyword>